<dbReference type="AlphaFoldDB" id="X1MJ74"/>
<protein>
    <submittedName>
        <fullName evidence="1">Uncharacterized protein</fullName>
    </submittedName>
</protein>
<sequence length="68" mass="8119">KELELAYKVNSKNCHLGTWLKRVDEVNGFRKEIPPYRVFFTWGMHYKCNYKCSLGITPEIHFSSHKSR</sequence>
<comment type="caution">
    <text evidence="1">The sequence shown here is derived from an EMBL/GenBank/DDBJ whole genome shotgun (WGS) entry which is preliminary data.</text>
</comment>
<gene>
    <name evidence="1" type="ORF">S06H3_18403</name>
</gene>
<organism evidence="1">
    <name type="scientific">marine sediment metagenome</name>
    <dbReference type="NCBI Taxonomy" id="412755"/>
    <lineage>
        <taxon>unclassified sequences</taxon>
        <taxon>metagenomes</taxon>
        <taxon>ecological metagenomes</taxon>
    </lineage>
</organism>
<evidence type="ECO:0000313" key="1">
    <source>
        <dbReference type="EMBL" id="GAI14765.1"/>
    </source>
</evidence>
<name>X1MJ74_9ZZZZ</name>
<feature type="non-terminal residue" evidence="1">
    <location>
        <position position="1"/>
    </location>
</feature>
<reference evidence="1" key="1">
    <citation type="journal article" date="2014" name="Front. Microbiol.">
        <title>High frequency of phylogenetically diverse reductive dehalogenase-homologous genes in deep subseafloor sedimentary metagenomes.</title>
        <authorList>
            <person name="Kawai M."/>
            <person name="Futagami T."/>
            <person name="Toyoda A."/>
            <person name="Takaki Y."/>
            <person name="Nishi S."/>
            <person name="Hori S."/>
            <person name="Arai W."/>
            <person name="Tsubouchi T."/>
            <person name="Morono Y."/>
            <person name="Uchiyama I."/>
            <person name="Ito T."/>
            <person name="Fujiyama A."/>
            <person name="Inagaki F."/>
            <person name="Takami H."/>
        </authorList>
    </citation>
    <scope>NUCLEOTIDE SEQUENCE</scope>
    <source>
        <strain evidence="1">Expedition CK06-06</strain>
    </source>
</reference>
<proteinExistence type="predicted"/>
<accession>X1MJ74</accession>
<dbReference type="EMBL" id="BARV01009305">
    <property type="protein sequence ID" value="GAI14765.1"/>
    <property type="molecule type" value="Genomic_DNA"/>
</dbReference>